<sequence length="216" mass="23658">MAAKIGSAIQLLLAISIFYLGFAIHSMTNKVGEVIETYPQVLNDVSELSTNLQIEEWLEVVDTFETLLPSVIESVNGVTAAVNDTNKTAASIDQKIPSIVSEVSLYREQVIPSVLKETKQYRETVIPAVITESKGYREQTVPQIVAESQALREDIPPILVKADNLAVKTDQIMDKSQEIAKQATQGAVKGVIMSPIDLIRDAGNEIKGRVTTETFE</sequence>
<organism evidence="1 2">
    <name type="scientific">Vibrio aquaticus</name>
    <dbReference type="NCBI Taxonomy" id="2496559"/>
    <lineage>
        <taxon>Bacteria</taxon>
        <taxon>Pseudomonadati</taxon>
        <taxon>Pseudomonadota</taxon>
        <taxon>Gammaproteobacteria</taxon>
        <taxon>Vibrionales</taxon>
        <taxon>Vibrionaceae</taxon>
        <taxon>Vibrio</taxon>
    </lineage>
</organism>
<protein>
    <submittedName>
        <fullName evidence="1">Uncharacterized protein</fullName>
    </submittedName>
</protein>
<comment type="caution">
    <text evidence="1">The sequence shown here is derived from an EMBL/GenBank/DDBJ whole genome shotgun (WGS) entry which is preliminary data.</text>
</comment>
<accession>A0A432CXQ1</accession>
<dbReference type="EMBL" id="RXZH01000002">
    <property type="protein sequence ID" value="RTZ16670.1"/>
    <property type="molecule type" value="Genomic_DNA"/>
</dbReference>
<evidence type="ECO:0000313" key="1">
    <source>
        <dbReference type="EMBL" id="RTZ16670.1"/>
    </source>
</evidence>
<dbReference type="Proteomes" id="UP000268973">
    <property type="component" value="Unassembled WGS sequence"/>
</dbReference>
<dbReference type="RefSeq" id="WP_126573622.1">
    <property type="nucleotide sequence ID" value="NZ_RXZH01000002.1"/>
</dbReference>
<keyword evidence="2" id="KW-1185">Reference proteome</keyword>
<dbReference type="OrthoDB" id="5915500at2"/>
<evidence type="ECO:0000313" key="2">
    <source>
        <dbReference type="Proteomes" id="UP000268973"/>
    </source>
</evidence>
<dbReference type="AlphaFoldDB" id="A0A432CXQ1"/>
<proteinExistence type="predicted"/>
<name>A0A432CXQ1_9VIBR</name>
<reference evidence="1 2" key="1">
    <citation type="submission" date="2018-12" db="EMBL/GenBank/DDBJ databases">
        <title>Vibrio sp. isolated from China Sea.</title>
        <authorList>
            <person name="Li Y."/>
        </authorList>
    </citation>
    <scope>NUCLEOTIDE SEQUENCE [LARGE SCALE GENOMIC DNA]</scope>
    <source>
        <strain evidence="1 2">BEI207</strain>
    </source>
</reference>
<gene>
    <name evidence="1" type="ORF">EJ063_07720</name>
</gene>